<dbReference type="AlphaFoldDB" id="A0A1M3T8S2"/>
<feature type="transmembrane region" description="Helical" evidence="6">
    <location>
        <begin position="150"/>
        <end position="176"/>
    </location>
</feature>
<dbReference type="InterPro" id="IPR005178">
    <property type="entry name" value="Ostalpha/TMEM184C"/>
</dbReference>
<reference evidence="8" key="1">
    <citation type="journal article" date="2017" name="Genome Biol.">
        <title>Comparative genomics reveals high biological diversity and specific adaptations in the industrially and medically important fungal genus Aspergillus.</title>
        <authorList>
            <person name="de Vries R.P."/>
            <person name="Riley R."/>
            <person name="Wiebenga A."/>
            <person name="Aguilar-Osorio G."/>
            <person name="Amillis S."/>
            <person name="Uchima C.A."/>
            <person name="Anderluh G."/>
            <person name="Asadollahi M."/>
            <person name="Askin M."/>
            <person name="Barry K."/>
            <person name="Battaglia E."/>
            <person name="Bayram O."/>
            <person name="Benocci T."/>
            <person name="Braus-Stromeyer S.A."/>
            <person name="Caldana C."/>
            <person name="Canovas D."/>
            <person name="Cerqueira G.C."/>
            <person name="Chen F."/>
            <person name="Chen W."/>
            <person name="Choi C."/>
            <person name="Clum A."/>
            <person name="Dos Santos R.A."/>
            <person name="Damasio A.R."/>
            <person name="Diallinas G."/>
            <person name="Emri T."/>
            <person name="Fekete E."/>
            <person name="Flipphi M."/>
            <person name="Freyberg S."/>
            <person name="Gallo A."/>
            <person name="Gournas C."/>
            <person name="Habgood R."/>
            <person name="Hainaut M."/>
            <person name="Harispe M.L."/>
            <person name="Henrissat B."/>
            <person name="Hilden K.S."/>
            <person name="Hope R."/>
            <person name="Hossain A."/>
            <person name="Karabika E."/>
            <person name="Karaffa L."/>
            <person name="Karanyi Z."/>
            <person name="Krasevec N."/>
            <person name="Kuo A."/>
            <person name="Kusch H."/>
            <person name="LaButti K."/>
            <person name="Lagendijk E.L."/>
            <person name="Lapidus A."/>
            <person name="Levasseur A."/>
            <person name="Lindquist E."/>
            <person name="Lipzen A."/>
            <person name="Logrieco A.F."/>
            <person name="MacCabe A."/>
            <person name="Maekelae M.R."/>
            <person name="Malavazi I."/>
            <person name="Melin P."/>
            <person name="Meyer V."/>
            <person name="Mielnichuk N."/>
            <person name="Miskei M."/>
            <person name="Molnar A.P."/>
            <person name="Mule G."/>
            <person name="Ngan C.Y."/>
            <person name="Orejas M."/>
            <person name="Orosz E."/>
            <person name="Ouedraogo J.P."/>
            <person name="Overkamp K.M."/>
            <person name="Park H.-S."/>
            <person name="Perrone G."/>
            <person name="Piumi F."/>
            <person name="Punt P.J."/>
            <person name="Ram A.F."/>
            <person name="Ramon A."/>
            <person name="Rauscher S."/>
            <person name="Record E."/>
            <person name="Riano-Pachon D.M."/>
            <person name="Robert V."/>
            <person name="Roehrig J."/>
            <person name="Ruller R."/>
            <person name="Salamov A."/>
            <person name="Salih N.S."/>
            <person name="Samson R.A."/>
            <person name="Sandor E."/>
            <person name="Sanguinetti M."/>
            <person name="Schuetze T."/>
            <person name="Sepcic K."/>
            <person name="Shelest E."/>
            <person name="Sherlock G."/>
            <person name="Sophianopoulou V."/>
            <person name="Squina F.M."/>
            <person name="Sun H."/>
            <person name="Susca A."/>
            <person name="Todd R.B."/>
            <person name="Tsang A."/>
            <person name="Unkles S.E."/>
            <person name="van de Wiele N."/>
            <person name="van Rossen-Uffink D."/>
            <person name="Oliveira J.V."/>
            <person name="Vesth T.C."/>
            <person name="Visser J."/>
            <person name="Yu J.-H."/>
            <person name="Zhou M."/>
            <person name="Andersen M.R."/>
            <person name="Archer D.B."/>
            <person name="Baker S.E."/>
            <person name="Benoit I."/>
            <person name="Brakhage A.A."/>
            <person name="Braus G.H."/>
            <person name="Fischer R."/>
            <person name="Frisvad J.C."/>
            <person name="Goldman G.H."/>
            <person name="Houbraken J."/>
            <person name="Oakley B."/>
            <person name="Pocsi I."/>
            <person name="Scazzocchio C."/>
            <person name="Seiboth B."/>
            <person name="vanKuyk P.A."/>
            <person name="Wortman J."/>
            <person name="Dyer P.S."/>
            <person name="Grigoriev I.V."/>
        </authorList>
    </citation>
    <scope>NUCLEOTIDE SEQUENCE [LARGE SCALE GENOMIC DNA]</scope>
    <source>
        <strain evidence="8">CBS 106.47</strain>
    </source>
</reference>
<keyword evidence="2 6" id="KW-0812">Transmembrane</keyword>
<protein>
    <recommendedName>
        <fullName evidence="9">Transmembrane protein</fullName>
    </recommendedName>
</protein>
<keyword evidence="4 6" id="KW-0472">Membrane</keyword>
<evidence type="ECO:0000256" key="2">
    <source>
        <dbReference type="ARBA" id="ARBA00022692"/>
    </source>
</evidence>
<feature type="region of interest" description="Disordered" evidence="5">
    <location>
        <begin position="372"/>
        <end position="400"/>
    </location>
</feature>
<name>A0A1M3T8S2_ASPLC</name>
<evidence type="ECO:0000256" key="4">
    <source>
        <dbReference type="ARBA" id="ARBA00023136"/>
    </source>
</evidence>
<evidence type="ECO:0008006" key="9">
    <source>
        <dbReference type="Google" id="ProtNLM"/>
    </source>
</evidence>
<keyword evidence="3 6" id="KW-1133">Transmembrane helix</keyword>
<dbReference type="SMART" id="SM01417">
    <property type="entry name" value="Solute_trans_a"/>
    <property type="match status" value="1"/>
</dbReference>
<dbReference type="OrthoDB" id="5348404at2759"/>
<gene>
    <name evidence="7" type="ORF">ASPFODRAFT_698991</name>
</gene>
<comment type="subcellular location">
    <subcellularLocation>
        <location evidence="1">Membrane</location>
        <topology evidence="1">Multi-pass membrane protein</topology>
    </subcellularLocation>
</comment>
<evidence type="ECO:0000256" key="5">
    <source>
        <dbReference type="SAM" id="MobiDB-lite"/>
    </source>
</evidence>
<feature type="transmembrane region" description="Helical" evidence="6">
    <location>
        <begin position="105"/>
        <end position="123"/>
    </location>
</feature>
<accession>A0A1M3T8S2</accession>
<dbReference type="EMBL" id="KV878246">
    <property type="protein sequence ID" value="OJZ83135.1"/>
    <property type="molecule type" value="Genomic_DNA"/>
</dbReference>
<feature type="transmembrane region" description="Helical" evidence="6">
    <location>
        <begin position="273"/>
        <end position="294"/>
    </location>
</feature>
<dbReference type="Pfam" id="PF03619">
    <property type="entry name" value="Solute_trans_a"/>
    <property type="match status" value="1"/>
</dbReference>
<evidence type="ECO:0000256" key="1">
    <source>
        <dbReference type="ARBA" id="ARBA00004141"/>
    </source>
</evidence>
<feature type="transmembrane region" description="Helical" evidence="6">
    <location>
        <begin position="230"/>
        <end position="253"/>
    </location>
</feature>
<organism evidence="7 8">
    <name type="scientific">Aspergillus luchuensis (strain CBS 106.47)</name>
    <dbReference type="NCBI Taxonomy" id="1137211"/>
    <lineage>
        <taxon>Eukaryota</taxon>
        <taxon>Fungi</taxon>
        <taxon>Dikarya</taxon>
        <taxon>Ascomycota</taxon>
        <taxon>Pezizomycotina</taxon>
        <taxon>Eurotiomycetes</taxon>
        <taxon>Eurotiomycetidae</taxon>
        <taxon>Eurotiales</taxon>
        <taxon>Aspergillaceae</taxon>
        <taxon>Aspergillus</taxon>
        <taxon>Aspergillus subgen. Circumdati</taxon>
    </lineage>
</organism>
<dbReference type="GO" id="GO:0016020">
    <property type="term" value="C:membrane"/>
    <property type="evidence" value="ECO:0007669"/>
    <property type="project" value="UniProtKB-SubCell"/>
</dbReference>
<dbReference type="Proteomes" id="UP000184063">
    <property type="component" value="Unassembled WGS sequence"/>
</dbReference>
<dbReference type="VEuPathDB" id="FungiDB:ASPFODRAFT_698991"/>
<proteinExistence type="predicted"/>
<feature type="transmembrane region" description="Helical" evidence="6">
    <location>
        <begin position="196"/>
        <end position="218"/>
    </location>
</feature>
<feature type="transmembrane region" description="Helical" evidence="6">
    <location>
        <begin position="33"/>
        <end position="57"/>
    </location>
</feature>
<evidence type="ECO:0000313" key="7">
    <source>
        <dbReference type="EMBL" id="OJZ83135.1"/>
    </source>
</evidence>
<dbReference type="PANTHER" id="PTHR23423">
    <property type="entry name" value="ORGANIC SOLUTE TRANSPORTER-RELATED"/>
    <property type="match status" value="1"/>
</dbReference>
<evidence type="ECO:0000256" key="3">
    <source>
        <dbReference type="ARBA" id="ARBA00022989"/>
    </source>
</evidence>
<evidence type="ECO:0000313" key="8">
    <source>
        <dbReference type="Proteomes" id="UP000184063"/>
    </source>
</evidence>
<sequence>MSILSRSAGSYGCPIPDHLEQLDVGPFVGNLTFYQFNIIVSGVCTAIVLFLILGLMGRHAMHMSNPNEQLKIMRICNLIPSYQVLSYISICFPNSYIYLQGFTEVLQGVALYAFLMLLCDYMAPDDKSKVKFFSSLETKRQWQPKKKRNGLAFLSLTWYSVLQYPVITWITAIVQVVTQSMHVYCLESNAPHFAHIWLQVVTSVSTSIAINAIIQFYVNTKGYMTEHKPLLKLMAFKLIVGLILLEKILFLILTSTKVLTYPPSMTYIDTLMGLPTMLICVQMVPLSFLVLYAYRTKPYEITTSVSRLRPQAYQALESDQDEEVLLNDPPKRYQGGAWGLRAWAMYLNPLVLFQDVYSAYVMIHNARSLQKVQQREEPEQEEMAGWETRYDPRERSRRMA</sequence>
<evidence type="ECO:0000256" key="6">
    <source>
        <dbReference type="SAM" id="Phobius"/>
    </source>
</evidence>
<feature type="transmembrane region" description="Helical" evidence="6">
    <location>
        <begin position="78"/>
        <end position="99"/>
    </location>
</feature>